<organism evidence="4 5">
    <name type="scientific">Polyodon spathula</name>
    <name type="common">North American paddlefish</name>
    <name type="synonym">Squalus spathula</name>
    <dbReference type="NCBI Taxonomy" id="7913"/>
    <lineage>
        <taxon>Eukaryota</taxon>
        <taxon>Metazoa</taxon>
        <taxon>Chordata</taxon>
        <taxon>Craniata</taxon>
        <taxon>Vertebrata</taxon>
        <taxon>Euteleostomi</taxon>
        <taxon>Actinopterygii</taxon>
        <taxon>Chondrostei</taxon>
        <taxon>Acipenseriformes</taxon>
        <taxon>Polyodontidae</taxon>
        <taxon>Polyodon</taxon>
    </lineage>
</organism>
<dbReference type="InterPro" id="IPR005552">
    <property type="entry name" value="Scramblase"/>
</dbReference>
<comment type="caution">
    <text evidence="4">The sequence shown here is derived from an EMBL/GenBank/DDBJ whole genome shotgun (WGS) entry which is preliminary data.</text>
</comment>
<feature type="region of interest" description="Disordered" evidence="3">
    <location>
        <begin position="27"/>
        <end position="61"/>
    </location>
</feature>
<comment type="function">
    <text evidence="2">May mediate accelerated ATP-independent bidirectional transbilayer migration of phospholipids upon binding calcium ions that results in a loss of phospholipid asymmetry in the plasma membrane.</text>
</comment>
<evidence type="ECO:0000313" key="5">
    <source>
        <dbReference type="Proteomes" id="UP001166093"/>
    </source>
</evidence>
<keyword evidence="2" id="KW-0106">Calcium</keyword>
<keyword evidence="2" id="KW-0564">Palmitate</keyword>
<accession>A0ABS2XI46</accession>
<evidence type="ECO:0000256" key="2">
    <source>
        <dbReference type="RuleBase" id="RU363116"/>
    </source>
</evidence>
<evidence type="ECO:0000256" key="3">
    <source>
        <dbReference type="SAM" id="MobiDB-lite"/>
    </source>
</evidence>
<proteinExistence type="inferred from homology"/>
<comment type="similarity">
    <text evidence="1 2">Belongs to the phospholipid scramblase family.</text>
</comment>
<evidence type="ECO:0000313" key="4">
    <source>
        <dbReference type="EMBL" id="MBN3273946.1"/>
    </source>
</evidence>
<protein>
    <recommendedName>
        <fullName evidence="2">Phospholipid scramblase</fullName>
    </recommendedName>
</protein>
<feature type="non-terminal residue" evidence="4">
    <location>
        <position position="1"/>
    </location>
</feature>
<dbReference type="PANTHER" id="PTHR23248">
    <property type="entry name" value="PHOSPHOLIPID SCRAMBLASE-RELATED"/>
    <property type="match status" value="1"/>
</dbReference>
<name>A0ABS2XI46_POLSP</name>
<dbReference type="PANTHER" id="PTHR23248:SF40">
    <property type="entry name" value="PHOSPHOLIPID SCRAMBLASE"/>
    <property type="match status" value="1"/>
</dbReference>
<dbReference type="Proteomes" id="UP001166093">
    <property type="component" value="Unassembled WGS sequence"/>
</dbReference>
<dbReference type="Pfam" id="PF03803">
    <property type="entry name" value="Scramblase"/>
    <property type="match status" value="1"/>
</dbReference>
<feature type="non-terminal residue" evidence="4">
    <location>
        <position position="291"/>
    </location>
</feature>
<sequence length="291" mass="32354">MPVITAQPPPFGRLQREKHIEQLFLSLRRGGRRGSQEPQNSLGEEAGQGDSGTLEPEAQSSIPRVLKPAGATESSEQSLALLVDEEQLCITARPGLQGLACEPGRTYSITTASGNQLYVVVEDTSCLCLLSCGPARSCLLRGYNREMQEVFLFERPLRADACCLGCCLMEMQAFTPDHQLIGTVRQKWSMFTPLMELSDSDGTSYIRIQGRCCPCRCYSTQEFQVVSKIGDKLGKIWKKWPGFNEDYNMDHEYFGLDVPSEMSLKTKVLLLAAAFLLVRMKLHNACGDLNE</sequence>
<evidence type="ECO:0000256" key="1">
    <source>
        <dbReference type="ARBA" id="ARBA00005350"/>
    </source>
</evidence>
<keyword evidence="5" id="KW-1185">Reference proteome</keyword>
<reference evidence="4" key="1">
    <citation type="journal article" date="2021" name="Cell">
        <title>Tracing the genetic footprints of vertebrate landing in non-teleost ray-finned fishes.</title>
        <authorList>
            <person name="Bi X."/>
            <person name="Wang K."/>
            <person name="Yang L."/>
            <person name="Pan H."/>
            <person name="Jiang H."/>
            <person name="Wei Q."/>
            <person name="Fang M."/>
            <person name="Yu H."/>
            <person name="Zhu C."/>
            <person name="Cai Y."/>
            <person name="He Y."/>
            <person name="Gan X."/>
            <person name="Zeng H."/>
            <person name="Yu D."/>
            <person name="Zhu Y."/>
            <person name="Jiang H."/>
            <person name="Qiu Q."/>
            <person name="Yang H."/>
            <person name="Zhang Y.E."/>
            <person name="Wang W."/>
            <person name="Zhu M."/>
            <person name="He S."/>
            <person name="Zhang G."/>
        </authorList>
    </citation>
    <scope>NUCLEOTIDE SEQUENCE</scope>
    <source>
        <strain evidence="4">Pddl_001</strain>
    </source>
</reference>
<gene>
    <name evidence="4" type="primary">Plscr5</name>
    <name evidence="4" type="ORF">GTO93_0010799</name>
</gene>
<keyword evidence="2" id="KW-0449">Lipoprotein</keyword>
<comment type="cofactor">
    <cofactor evidence="2">
        <name>Ca(2+)</name>
        <dbReference type="ChEBI" id="CHEBI:29108"/>
    </cofactor>
</comment>
<dbReference type="EMBL" id="JAAWVQ010035823">
    <property type="protein sequence ID" value="MBN3273946.1"/>
    <property type="molecule type" value="Genomic_DNA"/>
</dbReference>